<comment type="caution">
    <text evidence="3">The sequence shown here is derived from an EMBL/GenBank/DDBJ whole genome shotgun (WGS) entry which is preliminary data.</text>
</comment>
<feature type="compositionally biased region" description="Basic and acidic residues" evidence="1">
    <location>
        <begin position="355"/>
        <end position="369"/>
    </location>
</feature>
<dbReference type="GO" id="GO:0005891">
    <property type="term" value="C:voltage-gated calcium channel complex"/>
    <property type="evidence" value="ECO:0007669"/>
    <property type="project" value="TreeGrafter"/>
</dbReference>
<gene>
    <name evidence="3" type="primary">CACNA2D4_3</name>
    <name evidence="3" type="ORF">SK128_015932</name>
</gene>
<dbReference type="AlphaFoldDB" id="A0AAN8WX04"/>
<dbReference type="PANTHER" id="PTHR10166:SF37">
    <property type="entry name" value="STOLID, ISOFORM H"/>
    <property type="match status" value="1"/>
</dbReference>
<evidence type="ECO:0000256" key="1">
    <source>
        <dbReference type="SAM" id="MobiDB-lite"/>
    </source>
</evidence>
<accession>A0AAN8WX04</accession>
<feature type="domain" description="Voltage-dependent calcium channel alpha-2/delta subunit conserved region" evidence="2">
    <location>
        <begin position="11"/>
        <end position="229"/>
    </location>
</feature>
<feature type="region of interest" description="Disordered" evidence="1">
    <location>
        <begin position="322"/>
        <end position="375"/>
    </location>
</feature>
<evidence type="ECO:0000313" key="4">
    <source>
        <dbReference type="Proteomes" id="UP001381693"/>
    </source>
</evidence>
<sequence length="585" mass="66540">MALLFSSGRHNFGITTTFVATRSGLTRWLDLTKPNHTEEHEGLPHFMKIHNKAIDEVWYKRAVDYYDEDPEAYVYSVPFDAATQNPGEVLVTATRAIFIEENNYRKAPAAVVGVTIMHNKFVEYFKNETYKCPAYPSRDSSACRNAKTCESSSLDCYLLDDNGFIIASEKEEDTGKFFGTLEGTIMESLVESKVYKRVRVFDYQAVCLDSDTGPSTASILTTVRVIMLSDVKLISDIRLYNPKHQPIKMLKWSLNWVMGNIFWVMVKTHLYTLWDPNEAWAYTHTERDVQYPVIDEPTPEVMDYKDIGDKPRKERAVADYLSDEVTGPVESEAPDYVAPNFSGDSSADYVSNKEGTGDEGKSGGEKSEEQPPDYEVEDYSEALEGSGSGEGVEDPDEVLSEYIDMLDGIYDDFDGVNPDESHQFIDDYDVESSDSFPRIELAYINKTKPRPCDKEVTLYRLQNKKLIQDGAFKPVKGKLSNCHTNGCHRTFSIQKVKSTNLILVAVNNLCPCESRKVDIEPVEVDYNETMHCNRLLLSHFRRRPVDCFNYHPDEKGRFAKLVASHLTAFRKTLIEKIQLKSFELS</sequence>
<proteinExistence type="predicted"/>
<reference evidence="3 4" key="1">
    <citation type="submission" date="2023-11" db="EMBL/GenBank/DDBJ databases">
        <title>Halocaridina rubra genome assembly.</title>
        <authorList>
            <person name="Smith C."/>
        </authorList>
    </citation>
    <scope>NUCLEOTIDE SEQUENCE [LARGE SCALE GENOMIC DNA]</scope>
    <source>
        <strain evidence="3">EP-1</strain>
        <tissue evidence="3">Whole</tissue>
    </source>
</reference>
<organism evidence="3 4">
    <name type="scientific">Halocaridina rubra</name>
    <name type="common">Hawaiian red shrimp</name>
    <dbReference type="NCBI Taxonomy" id="373956"/>
    <lineage>
        <taxon>Eukaryota</taxon>
        <taxon>Metazoa</taxon>
        <taxon>Ecdysozoa</taxon>
        <taxon>Arthropoda</taxon>
        <taxon>Crustacea</taxon>
        <taxon>Multicrustacea</taxon>
        <taxon>Malacostraca</taxon>
        <taxon>Eumalacostraca</taxon>
        <taxon>Eucarida</taxon>
        <taxon>Decapoda</taxon>
        <taxon>Pleocyemata</taxon>
        <taxon>Caridea</taxon>
        <taxon>Atyoidea</taxon>
        <taxon>Atyidae</taxon>
        <taxon>Halocaridina</taxon>
    </lineage>
</organism>
<evidence type="ECO:0000259" key="2">
    <source>
        <dbReference type="Pfam" id="PF08473"/>
    </source>
</evidence>
<dbReference type="GO" id="GO:0005245">
    <property type="term" value="F:voltage-gated calcium channel activity"/>
    <property type="evidence" value="ECO:0007669"/>
    <property type="project" value="TreeGrafter"/>
</dbReference>
<protein>
    <submittedName>
        <fullName evidence="3">Voltage-dependent calcium channel subunit alpha-2/delta-4</fullName>
    </submittedName>
</protein>
<dbReference type="Proteomes" id="UP001381693">
    <property type="component" value="Unassembled WGS sequence"/>
</dbReference>
<feature type="domain" description="Voltage-dependent calcium channel alpha-2/delta subunit conserved region" evidence="2">
    <location>
        <begin position="483"/>
        <end position="554"/>
    </location>
</feature>
<dbReference type="InterPro" id="IPR013680">
    <property type="entry name" value="VDCC_a2/dsu"/>
</dbReference>
<name>A0AAN8WX04_HALRR</name>
<dbReference type="InterPro" id="IPR051173">
    <property type="entry name" value="Ca_channel_alpha-2/delta"/>
</dbReference>
<dbReference type="EMBL" id="JAXCGZ010017104">
    <property type="protein sequence ID" value="KAK7068849.1"/>
    <property type="molecule type" value="Genomic_DNA"/>
</dbReference>
<dbReference type="PANTHER" id="PTHR10166">
    <property type="entry name" value="VOLTAGE-DEPENDENT CALCIUM CHANNEL SUBUNIT ALPHA-2/DELTA-RELATED"/>
    <property type="match status" value="1"/>
</dbReference>
<keyword evidence="4" id="KW-1185">Reference proteome</keyword>
<evidence type="ECO:0000313" key="3">
    <source>
        <dbReference type="EMBL" id="KAK7068849.1"/>
    </source>
</evidence>
<dbReference type="Pfam" id="PF08473">
    <property type="entry name" value="VGCC_alpha2"/>
    <property type="match status" value="2"/>
</dbReference>